<comment type="caution">
    <text evidence="1">The sequence shown here is derived from an EMBL/GenBank/DDBJ whole genome shotgun (WGS) entry which is preliminary data.</text>
</comment>
<dbReference type="RefSeq" id="WP_281243651.1">
    <property type="nucleotide sequence ID" value="NZ_FOEH01000001.1"/>
</dbReference>
<gene>
    <name evidence="1" type="ORF">SAMN05216232_1248</name>
</gene>
<protein>
    <submittedName>
        <fullName evidence="1">Uncharacterized protein</fullName>
    </submittedName>
</protein>
<organism evidence="1 2">
    <name type="scientific">Virgibacillus subterraneus</name>
    <dbReference type="NCBI Taxonomy" id="621109"/>
    <lineage>
        <taxon>Bacteria</taxon>
        <taxon>Bacillati</taxon>
        <taxon>Bacillota</taxon>
        <taxon>Bacilli</taxon>
        <taxon>Bacillales</taxon>
        <taxon>Bacillaceae</taxon>
        <taxon>Virgibacillus</taxon>
    </lineage>
</organism>
<evidence type="ECO:0000313" key="2">
    <source>
        <dbReference type="Proteomes" id="UP000198733"/>
    </source>
</evidence>
<dbReference type="EMBL" id="FOEH01000001">
    <property type="protein sequence ID" value="SEP90004.1"/>
    <property type="molecule type" value="Genomic_DNA"/>
</dbReference>
<keyword evidence="2" id="KW-1185">Reference proteome</keyword>
<reference evidence="1 2" key="1">
    <citation type="submission" date="2016-10" db="EMBL/GenBank/DDBJ databases">
        <authorList>
            <person name="Varghese N."/>
            <person name="Submissions S."/>
        </authorList>
    </citation>
    <scope>NUCLEOTIDE SEQUENCE [LARGE SCALE GENOMIC DNA]</scope>
    <source>
        <strain evidence="1 2">CGMCC 1.7734</strain>
    </source>
</reference>
<sequence>MEINEYYTDVDRMVNEGLAGGYLNERYGDSQLELPENEKDR</sequence>
<proteinExistence type="predicted"/>
<evidence type="ECO:0000313" key="1">
    <source>
        <dbReference type="EMBL" id="SEP90004.1"/>
    </source>
</evidence>
<accession>A0A1H9BLZ1</accession>
<dbReference type="Proteomes" id="UP000198733">
    <property type="component" value="Unassembled WGS sequence"/>
</dbReference>
<name>A0A1H9BLZ1_9BACI</name>